<dbReference type="PROSITE" id="PS51318">
    <property type="entry name" value="TAT"/>
    <property type="match status" value="1"/>
</dbReference>
<dbReference type="Gene3D" id="2.60.120.560">
    <property type="entry name" value="Exo-inulinase, domain 1"/>
    <property type="match status" value="1"/>
</dbReference>
<feature type="region of interest" description="Disordered" evidence="1">
    <location>
        <begin position="221"/>
        <end position="245"/>
    </location>
</feature>
<dbReference type="SUPFAM" id="SSF48208">
    <property type="entry name" value="Six-hairpin glycosidases"/>
    <property type="match status" value="1"/>
</dbReference>
<reference evidence="3 4" key="1">
    <citation type="submission" date="2019-03" db="EMBL/GenBank/DDBJ databases">
        <title>Draft genome sequences of novel Actinobacteria.</title>
        <authorList>
            <person name="Sahin N."/>
            <person name="Ay H."/>
            <person name="Saygin H."/>
        </authorList>
    </citation>
    <scope>NUCLEOTIDE SEQUENCE [LARGE SCALE GENOMIC DNA]</scope>
    <source>
        <strain evidence="3 4">5K138</strain>
    </source>
</reference>
<name>A0A4R5DSJ9_9ACTN</name>
<feature type="chain" id="PRO_5039435407" description="DUF1080 domain-containing protein" evidence="2">
    <location>
        <begin position="19"/>
        <end position="945"/>
    </location>
</feature>
<dbReference type="InterPro" id="IPR006311">
    <property type="entry name" value="TAT_signal"/>
</dbReference>
<dbReference type="Proteomes" id="UP000294739">
    <property type="component" value="Unassembled WGS sequence"/>
</dbReference>
<protein>
    <recommendedName>
        <fullName evidence="5">DUF1080 domain-containing protein</fullName>
    </recommendedName>
</protein>
<evidence type="ECO:0008006" key="5">
    <source>
        <dbReference type="Google" id="ProtNLM"/>
    </source>
</evidence>
<dbReference type="OrthoDB" id="3919754at2"/>
<accession>A0A4R5DSJ9</accession>
<dbReference type="InParanoid" id="A0A4R5DSJ9"/>
<proteinExistence type="predicted"/>
<dbReference type="InterPro" id="IPR008928">
    <property type="entry name" value="6-hairpin_glycosidase_sf"/>
</dbReference>
<dbReference type="Gene3D" id="1.50.10.10">
    <property type="match status" value="1"/>
</dbReference>
<evidence type="ECO:0000313" key="4">
    <source>
        <dbReference type="Proteomes" id="UP000294739"/>
    </source>
</evidence>
<dbReference type="InterPro" id="IPR012341">
    <property type="entry name" value="6hp_glycosidase-like_sf"/>
</dbReference>
<comment type="caution">
    <text evidence="3">The sequence shown here is derived from an EMBL/GenBank/DDBJ whole genome shotgun (WGS) entry which is preliminary data.</text>
</comment>
<keyword evidence="2" id="KW-0732">Signal</keyword>
<evidence type="ECO:0000256" key="1">
    <source>
        <dbReference type="SAM" id="MobiDB-lite"/>
    </source>
</evidence>
<evidence type="ECO:0000313" key="3">
    <source>
        <dbReference type="EMBL" id="TDE15061.1"/>
    </source>
</evidence>
<gene>
    <name evidence="3" type="ORF">E1269_02855</name>
</gene>
<organism evidence="3 4">
    <name type="scientific">Jiangella asiatica</name>
    <dbReference type="NCBI Taxonomy" id="2530372"/>
    <lineage>
        <taxon>Bacteria</taxon>
        <taxon>Bacillati</taxon>
        <taxon>Actinomycetota</taxon>
        <taxon>Actinomycetes</taxon>
        <taxon>Jiangellales</taxon>
        <taxon>Jiangellaceae</taxon>
        <taxon>Jiangella</taxon>
    </lineage>
</organism>
<feature type="signal peptide" evidence="2">
    <location>
        <begin position="1"/>
        <end position="18"/>
    </location>
</feature>
<dbReference type="RefSeq" id="WP_131890891.1">
    <property type="nucleotide sequence ID" value="NZ_SMKZ01000002.1"/>
</dbReference>
<evidence type="ECO:0000256" key="2">
    <source>
        <dbReference type="SAM" id="SignalP"/>
    </source>
</evidence>
<sequence length="945" mass="100518">MRTSRRRLAGLLVAPVLAAGLAAGLTTGPAANSANAGESLFAEDFSAGMGAWRAVTGSLDEWRIEGTEFAYTTVDTLAQTSGRYITPDPALVLPEAYEVRVRARVDDPGPGGSVPLNVLADWTDTSAPTRQNLSLQLPGGGGMRMAQPIAGQIVCSGPAPLISPGEWFDIVLRRAGGILVVEINDQRVAAVRAGDTGGTVGLGVYRARTSVDSVVVEALDGVPDDHPTEPSGCDWSPPGEPDDEQPVLLNQSGFNTSWPKRFTAPKAEDGAAFTVVDADGTVRFSGTVHGGVGDFSAFRPGAGESDFRVVVDGEAGTGESVAFGIGPSWLERVSYENAVEFMTGSRCYFGDAAASDVGWNGSRCRWSVMWRDGDTYSFEVPTLIDLFSANPAAFEGMRFDDAVYQGMAYELPADTPEVVRLIAWGVDRMLAHDVNHTLWKGQLAAFLRAYPDLAAWIPVEMYEDTRDYLFPLWSHQPHDRFTSAYDYTPHTADLFQTYTQVGTGKGELPPGHSIRPNLDMHEVALREGRDDADAYLDAARRNAAWIVDELDWNDPRTTKGQRMSEHVTVTGLVDFLRRYPGEAPAGTAAKITQWASVAVARSANLWDFRRYSDDRWTIPSFSGGGGADPNETGNLAGLAAPALAAASVVDDPELAGRLREIAVAAVDNVFGRNPTGRHASYRAPTQQWGFEGVELGWYSEYQGGAGLLQGIPGVLDGSPKNAHYPFAPTVGNIGHSEGWVAFNMAWNASLAWLADTETAVRVVSSSGEPVTHVLSRSAATVELTAPLDLDTAVLDEAEVRVRVGSGPARPLPVRQVSPDTTTFAGPLDVAALGAEPGDVVTVSYGLGSFTALARVTVEAADACPDGHASDVTVTFGAVDSGVPNRDRGDGCTFLDVVEAQGPFADHGALVRAVRTTADGWREDGLLTRQQSQDLLTAAAASGRSS</sequence>
<dbReference type="GO" id="GO:0005975">
    <property type="term" value="P:carbohydrate metabolic process"/>
    <property type="evidence" value="ECO:0007669"/>
    <property type="project" value="InterPro"/>
</dbReference>
<dbReference type="AlphaFoldDB" id="A0A4R5DSJ9"/>
<dbReference type="EMBL" id="SMKZ01000002">
    <property type="protein sequence ID" value="TDE15061.1"/>
    <property type="molecule type" value="Genomic_DNA"/>
</dbReference>
<keyword evidence="4" id="KW-1185">Reference proteome</keyword>